<feature type="transmembrane region" description="Helical" evidence="14">
    <location>
        <begin position="20"/>
        <end position="38"/>
    </location>
</feature>
<dbReference type="CDD" id="cd06503">
    <property type="entry name" value="ATP-synt_Fo_b"/>
    <property type="match status" value="1"/>
</dbReference>
<keyword evidence="6 14" id="KW-0812">Transmembrane</keyword>
<dbReference type="InterPro" id="IPR005864">
    <property type="entry name" value="ATP_synth_F0_bsu_bac"/>
</dbReference>
<keyword evidence="5 14" id="KW-0138">CF(0)</keyword>
<evidence type="ECO:0000256" key="15">
    <source>
        <dbReference type="RuleBase" id="RU003848"/>
    </source>
</evidence>
<evidence type="ECO:0000256" key="9">
    <source>
        <dbReference type="ARBA" id="ARBA00023065"/>
    </source>
</evidence>
<comment type="subunit">
    <text evidence="13 14">F-type ATPases have 2 components, F(1) - the catalytic core - and F(0) - the membrane proton channel. F(1) has five subunits: alpha(3), beta(3), gamma(1), delta(1), epsilon(1). F(0) has three main subunits: a(1), b(2) and c(10-14). The alpha and beta chains form an alternating ring which encloses part of the gamma chain. F(1) is attached to F(0) by a central stalk formed by the gamma and epsilon chains, while a peripheral stalk is formed by the delta and b chains.</text>
</comment>
<dbReference type="GO" id="GO:0005886">
    <property type="term" value="C:plasma membrane"/>
    <property type="evidence" value="ECO:0007669"/>
    <property type="project" value="UniProtKB-SubCell"/>
</dbReference>
<organism evidence="17 18">
    <name type="scientific">Amycolatopsis alkalitolerans</name>
    <dbReference type="NCBI Taxonomy" id="2547244"/>
    <lineage>
        <taxon>Bacteria</taxon>
        <taxon>Bacillati</taxon>
        <taxon>Actinomycetota</taxon>
        <taxon>Actinomycetes</taxon>
        <taxon>Pseudonocardiales</taxon>
        <taxon>Pseudonocardiaceae</taxon>
        <taxon>Amycolatopsis</taxon>
    </lineage>
</organism>
<comment type="function">
    <text evidence="12 14">F(1)F(0) ATP synthase produces ATP from ADP in the presence of a proton or sodium gradient. F-type ATPases consist of two structural domains, F(1) containing the extramembraneous catalytic core and F(0) containing the membrane proton channel, linked together by a central stalk and a peripheral stalk. During catalysis, ATP synthesis in the catalytic domain of F(1) is coupled via a rotary mechanism of the central stalk subunits to proton translocation.</text>
</comment>
<keyword evidence="11 14" id="KW-0066">ATP synthesis</keyword>
<name>A0A5C4LTW8_9PSEU</name>
<comment type="subcellular location">
    <subcellularLocation>
        <location evidence="1 14">Cell membrane</location>
        <topology evidence="1 14">Single-pass membrane protein</topology>
    </subcellularLocation>
</comment>
<comment type="similarity">
    <text evidence="2 14 15">Belongs to the ATPase B chain family.</text>
</comment>
<keyword evidence="16" id="KW-0175">Coiled coil</keyword>
<dbReference type="GO" id="GO:0046961">
    <property type="term" value="F:proton-transporting ATPase activity, rotational mechanism"/>
    <property type="evidence" value="ECO:0007669"/>
    <property type="project" value="TreeGrafter"/>
</dbReference>
<evidence type="ECO:0000256" key="2">
    <source>
        <dbReference type="ARBA" id="ARBA00005513"/>
    </source>
</evidence>
<dbReference type="NCBIfam" id="NF004412">
    <property type="entry name" value="PRK05759.1-3"/>
    <property type="match status" value="1"/>
</dbReference>
<evidence type="ECO:0000256" key="6">
    <source>
        <dbReference type="ARBA" id="ARBA00022692"/>
    </source>
</evidence>
<dbReference type="GO" id="GO:0046933">
    <property type="term" value="F:proton-transporting ATP synthase activity, rotational mechanism"/>
    <property type="evidence" value="ECO:0007669"/>
    <property type="project" value="UniProtKB-UniRule"/>
</dbReference>
<evidence type="ECO:0000256" key="13">
    <source>
        <dbReference type="ARBA" id="ARBA00025830"/>
    </source>
</evidence>
<dbReference type="NCBIfam" id="TIGR01144">
    <property type="entry name" value="ATP_synt_b"/>
    <property type="match status" value="1"/>
</dbReference>
<evidence type="ECO:0000256" key="3">
    <source>
        <dbReference type="ARBA" id="ARBA00022448"/>
    </source>
</evidence>
<evidence type="ECO:0000256" key="12">
    <source>
        <dbReference type="ARBA" id="ARBA00025198"/>
    </source>
</evidence>
<dbReference type="PANTHER" id="PTHR33445">
    <property type="entry name" value="ATP SYNTHASE SUBUNIT B', CHLOROPLASTIC"/>
    <property type="match status" value="1"/>
</dbReference>
<feature type="coiled-coil region" evidence="16">
    <location>
        <begin position="52"/>
        <end position="90"/>
    </location>
</feature>
<dbReference type="GO" id="GO:0045259">
    <property type="term" value="C:proton-transporting ATP synthase complex"/>
    <property type="evidence" value="ECO:0007669"/>
    <property type="project" value="UniProtKB-KW"/>
</dbReference>
<dbReference type="Gene3D" id="1.20.5.620">
    <property type="entry name" value="F1F0 ATP synthase subunit B, membrane domain"/>
    <property type="match status" value="1"/>
</dbReference>
<evidence type="ECO:0000256" key="5">
    <source>
        <dbReference type="ARBA" id="ARBA00022547"/>
    </source>
</evidence>
<evidence type="ECO:0000256" key="10">
    <source>
        <dbReference type="ARBA" id="ARBA00023136"/>
    </source>
</evidence>
<evidence type="ECO:0000313" key="17">
    <source>
        <dbReference type="EMBL" id="TNC22092.1"/>
    </source>
</evidence>
<evidence type="ECO:0000256" key="16">
    <source>
        <dbReference type="SAM" id="Coils"/>
    </source>
</evidence>
<dbReference type="PANTHER" id="PTHR33445:SF1">
    <property type="entry name" value="ATP SYNTHASE SUBUNIT B"/>
    <property type="match status" value="1"/>
</dbReference>
<comment type="caution">
    <text evidence="17">The sequence shown here is derived from an EMBL/GenBank/DDBJ whole genome shotgun (WGS) entry which is preliminary data.</text>
</comment>
<keyword evidence="10 14" id="KW-0472">Membrane</keyword>
<keyword evidence="3 14" id="KW-0813">Transport</keyword>
<reference evidence="17 18" key="1">
    <citation type="submission" date="2019-06" db="EMBL/GenBank/DDBJ databases">
        <title>Amycolatopsis alkalitolerans sp. nov., isolated from Gastrodia elata Blume.</title>
        <authorList>
            <person name="Narsing Rao M.P."/>
            <person name="Li W.J."/>
        </authorList>
    </citation>
    <scope>NUCLEOTIDE SEQUENCE [LARGE SCALE GENOMIC DNA]</scope>
    <source>
        <strain evidence="17 18">SYSUP0005</strain>
    </source>
</reference>
<keyword evidence="9 14" id="KW-0406">Ion transport</keyword>
<keyword evidence="7 14" id="KW-0375">Hydrogen ion transport</keyword>
<evidence type="ECO:0000256" key="11">
    <source>
        <dbReference type="ARBA" id="ARBA00023310"/>
    </source>
</evidence>
<accession>A0A5C4LTW8</accession>
<evidence type="ECO:0000256" key="8">
    <source>
        <dbReference type="ARBA" id="ARBA00022989"/>
    </source>
</evidence>
<evidence type="ECO:0000256" key="7">
    <source>
        <dbReference type="ARBA" id="ARBA00022781"/>
    </source>
</evidence>
<keyword evidence="18" id="KW-1185">Reference proteome</keyword>
<dbReference type="AlphaFoldDB" id="A0A5C4LTW8"/>
<evidence type="ECO:0000313" key="18">
    <source>
        <dbReference type="Proteomes" id="UP000305546"/>
    </source>
</evidence>
<dbReference type="InterPro" id="IPR002146">
    <property type="entry name" value="ATP_synth_b/b'su_bac/chlpt"/>
</dbReference>
<dbReference type="InterPro" id="IPR028987">
    <property type="entry name" value="ATP_synth_B-like_membr_sf"/>
</dbReference>
<keyword evidence="4 14" id="KW-1003">Cell membrane</keyword>
<dbReference type="RefSeq" id="WP_139099498.1">
    <property type="nucleotide sequence ID" value="NZ_VDFW01000029.1"/>
</dbReference>
<dbReference type="Proteomes" id="UP000305546">
    <property type="component" value="Unassembled WGS sequence"/>
</dbReference>
<comment type="function">
    <text evidence="14">Component of the F(0) channel, it forms part of the peripheral stalk, linking F(1) to F(0).</text>
</comment>
<dbReference type="OrthoDB" id="5243563at2"/>
<evidence type="ECO:0000256" key="1">
    <source>
        <dbReference type="ARBA" id="ARBA00004162"/>
    </source>
</evidence>
<dbReference type="InterPro" id="IPR050059">
    <property type="entry name" value="ATP_synthase_B_chain"/>
</dbReference>
<dbReference type="EMBL" id="VDFW01000029">
    <property type="protein sequence ID" value="TNC22092.1"/>
    <property type="molecule type" value="Genomic_DNA"/>
</dbReference>
<protein>
    <recommendedName>
        <fullName evidence="14">ATP synthase subunit b</fullName>
    </recommendedName>
    <alternativeName>
        <fullName evidence="14">ATP synthase F(0) sector subunit b</fullName>
    </alternativeName>
    <alternativeName>
        <fullName evidence="14">ATPase subunit I</fullName>
    </alternativeName>
    <alternativeName>
        <fullName evidence="14">F-type ATPase subunit b</fullName>
        <shortName evidence="14">F-ATPase subunit b</shortName>
    </alternativeName>
</protein>
<proteinExistence type="inferred from homology"/>
<dbReference type="HAMAP" id="MF_01398">
    <property type="entry name" value="ATP_synth_b_bprime"/>
    <property type="match status" value="1"/>
</dbReference>
<dbReference type="Pfam" id="PF00430">
    <property type="entry name" value="ATP-synt_B"/>
    <property type="match status" value="1"/>
</dbReference>
<evidence type="ECO:0000256" key="14">
    <source>
        <dbReference type="HAMAP-Rule" id="MF_01398"/>
    </source>
</evidence>
<evidence type="ECO:0000256" key="4">
    <source>
        <dbReference type="ARBA" id="ARBA00022475"/>
    </source>
</evidence>
<sequence>MSGEVLAAGNNFLIPNGTFFVELIIFGIVLLVIWRWVLPPIQKAMKERHDMLQRQLDENHQAAEKFEAAKAQYAEELAAARAESSRIRDEARAEGQAIIDEYRGQAQSEISAVLRRGEDELAAQRARVLADLRAEIPTLSRTLASRVVGHEIGAGHQETVEAFLAEQGSGESGKGE</sequence>
<dbReference type="SUPFAM" id="SSF81573">
    <property type="entry name" value="F1F0 ATP synthase subunit B, membrane domain"/>
    <property type="match status" value="1"/>
</dbReference>
<gene>
    <name evidence="14" type="primary">atpF</name>
    <name evidence="17" type="ORF">FG385_26445</name>
</gene>
<keyword evidence="8 14" id="KW-1133">Transmembrane helix</keyword>